<reference evidence="2 4" key="1">
    <citation type="submission" date="2019-03" db="EMBL/GenBank/DDBJ databases">
        <title>Genomic Encyclopedia of Type Strains, Phase IV (KMG-IV): sequencing the most valuable type-strain genomes for metagenomic binning, comparative biology and taxonomic classification.</title>
        <authorList>
            <person name="Goeker M."/>
        </authorList>
    </citation>
    <scope>NUCLEOTIDE SEQUENCE [LARGE SCALE GENOMIC DNA]</scope>
    <source>
        <strain evidence="2 4">DSM 17474</strain>
    </source>
</reference>
<dbReference type="InterPro" id="IPR023090">
    <property type="entry name" value="UPF0702_alpha/beta_dom_sf"/>
</dbReference>
<dbReference type="EMBL" id="SLXE01000003">
    <property type="protein sequence ID" value="TCP09296.1"/>
    <property type="molecule type" value="Genomic_DNA"/>
</dbReference>
<dbReference type="EMBL" id="CP091507">
    <property type="protein sequence ID" value="UOO79457.1"/>
    <property type="molecule type" value="Genomic_DNA"/>
</dbReference>
<evidence type="ECO:0000259" key="1">
    <source>
        <dbReference type="Pfam" id="PF04239"/>
    </source>
</evidence>
<dbReference type="AlphaFoldDB" id="A0AAE9KI11"/>
<reference evidence="3" key="3">
    <citation type="journal article" date="2022" name="Res Sq">
        <title>Evolution of multicellular longitudinally dividing oral cavity symbionts (Neisseriaceae).</title>
        <authorList>
            <person name="Nyongesa S."/>
            <person name="Weber P."/>
            <person name="Bernet E."/>
            <person name="Pullido F."/>
            <person name="Nieckarz M."/>
            <person name="Delaby M."/>
            <person name="Nieves C."/>
            <person name="Viehboeck T."/>
            <person name="Krause N."/>
            <person name="Rivera-Millot A."/>
            <person name="Nakamura A."/>
            <person name="Vischer N."/>
            <person name="VanNieuwenhze M."/>
            <person name="Brun Y."/>
            <person name="Cava F."/>
            <person name="Bulgheresi S."/>
            <person name="Veyrier F."/>
        </authorList>
    </citation>
    <scope>NUCLEOTIDE SEQUENCE</scope>
    <source>
        <strain evidence="3">1258/02</strain>
    </source>
</reference>
<evidence type="ECO:0000313" key="5">
    <source>
        <dbReference type="Proteomes" id="UP000829756"/>
    </source>
</evidence>
<dbReference type="Gene3D" id="3.30.240.20">
    <property type="entry name" value="bsu07140 like domains"/>
    <property type="match status" value="1"/>
</dbReference>
<dbReference type="Pfam" id="PF04239">
    <property type="entry name" value="DUF421"/>
    <property type="match status" value="1"/>
</dbReference>
<proteinExistence type="predicted"/>
<dbReference type="Proteomes" id="UP000829756">
    <property type="component" value="Chromosome"/>
</dbReference>
<reference evidence="3" key="2">
    <citation type="submission" date="2021-12" db="EMBL/GenBank/DDBJ databases">
        <authorList>
            <person name="Veyrier F.J."/>
        </authorList>
    </citation>
    <scope>NUCLEOTIDE SEQUENCE</scope>
    <source>
        <strain evidence="3">1258/02</strain>
    </source>
</reference>
<dbReference type="KEGG" id="usu:LVJ78_00005"/>
<organism evidence="3 5">
    <name type="scientific">Uruburuella suis</name>
    <dbReference type="NCBI Taxonomy" id="252130"/>
    <lineage>
        <taxon>Bacteria</taxon>
        <taxon>Pseudomonadati</taxon>
        <taxon>Pseudomonadota</taxon>
        <taxon>Betaproteobacteria</taxon>
        <taxon>Neisseriales</taxon>
        <taxon>Neisseriaceae</taxon>
        <taxon>Uruburuella</taxon>
    </lineage>
</organism>
<gene>
    <name evidence="2" type="ORF">EV680_10337</name>
    <name evidence="3" type="ORF">LVJ78_00005</name>
</gene>
<evidence type="ECO:0000313" key="2">
    <source>
        <dbReference type="EMBL" id="TCP09296.1"/>
    </source>
</evidence>
<name>A0AAE9KI11_9NEIS</name>
<protein>
    <submittedName>
        <fullName evidence="3">DUF421 domain-containing protein</fullName>
    </submittedName>
    <submittedName>
        <fullName evidence="2">Uncharacterized protein DUF421</fullName>
    </submittedName>
</protein>
<dbReference type="RefSeq" id="WP_132952614.1">
    <property type="nucleotide sequence ID" value="NZ_CP091507.1"/>
</dbReference>
<feature type="domain" description="YetF C-terminal" evidence="1">
    <location>
        <begin position="42"/>
        <end position="112"/>
    </location>
</feature>
<accession>A0AAE9KI11</accession>
<dbReference type="Proteomes" id="UP000294721">
    <property type="component" value="Unassembled WGS sequence"/>
</dbReference>
<keyword evidence="4" id="KW-1185">Reference proteome</keyword>
<sequence length="123" mass="13844">MLKTMQYTYYTQSQSYANTPSRMVVFLDFVTAAPNVPPKSVRVNSVKRAVLKQNGQLLAIQYGEQGLRYPLVIEGRPDTDILELVGKDSDWVAGALDASNIKQQDVYVGEYQDGQLVLHVYEK</sequence>
<evidence type="ECO:0000313" key="3">
    <source>
        <dbReference type="EMBL" id="UOO79457.1"/>
    </source>
</evidence>
<dbReference type="InterPro" id="IPR007353">
    <property type="entry name" value="DUF421"/>
</dbReference>
<evidence type="ECO:0000313" key="4">
    <source>
        <dbReference type="Proteomes" id="UP000294721"/>
    </source>
</evidence>